<evidence type="ECO:0000313" key="2">
    <source>
        <dbReference type="EMBL" id="CAG8689650.1"/>
    </source>
</evidence>
<feature type="compositionally biased region" description="Basic and acidic residues" evidence="1">
    <location>
        <begin position="56"/>
        <end position="71"/>
    </location>
</feature>
<dbReference type="AlphaFoldDB" id="A0A9N9EQC3"/>
<feature type="compositionally biased region" description="Low complexity" evidence="1">
    <location>
        <begin position="30"/>
        <end position="40"/>
    </location>
</feature>
<comment type="caution">
    <text evidence="2">The sequence shown here is derived from an EMBL/GenBank/DDBJ whole genome shotgun (WGS) entry which is preliminary data.</text>
</comment>
<feature type="region of interest" description="Disordered" evidence="1">
    <location>
        <begin position="29"/>
        <end position="82"/>
    </location>
</feature>
<name>A0A9N9EQC3_9GLOM</name>
<accession>A0A9N9EQC3</accession>
<evidence type="ECO:0000313" key="3">
    <source>
        <dbReference type="Proteomes" id="UP000789405"/>
    </source>
</evidence>
<proteinExistence type="predicted"/>
<dbReference type="EMBL" id="CAJVPY010007973">
    <property type="protein sequence ID" value="CAG8689650.1"/>
    <property type="molecule type" value="Genomic_DNA"/>
</dbReference>
<evidence type="ECO:0000256" key="1">
    <source>
        <dbReference type="SAM" id="MobiDB-lite"/>
    </source>
</evidence>
<organism evidence="2 3">
    <name type="scientific">Dentiscutata erythropus</name>
    <dbReference type="NCBI Taxonomy" id="1348616"/>
    <lineage>
        <taxon>Eukaryota</taxon>
        <taxon>Fungi</taxon>
        <taxon>Fungi incertae sedis</taxon>
        <taxon>Mucoromycota</taxon>
        <taxon>Glomeromycotina</taxon>
        <taxon>Glomeromycetes</taxon>
        <taxon>Diversisporales</taxon>
        <taxon>Gigasporaceae</taxon>
        <taxon>Dentiscutata</taxon>
    </lineage>
</organism>
<keyword evidence="3" id="KW-1185">Reference proteome</keyword>
<dbReference type="Proteomes" id="UP000789405">
    <property type="component" value="Unassembled WGS sequence"/>
</dbReference>
<protein>
    <submittedName>
        <fullName evidence="2">23514_t:CDS:1</fullName>
    </submittedName>
</protein>
<dbReference type="OrthoDB" id="2333990at2759"/>
<reference evidence="2" key="1">
    <citation type="submission" date="2021-06" db="EMBL/GenBank/DDBJ databases">
        <authorList>
            <person name="Kallberg Y."/>
            <person name="Tangrot J."/>
            <person name="Rosling A."/>
        </authorList>
    </citation>
    <scope>NUCLEOTIDE SEQUENCE</scope>
    <source>
        <strain evidence="2">MA453B</strain>
    </source>
</reference>
<sequence length="462" mass="53133">MTRSKRPITEEIDEVEEIIQIEKVQKRCGRGNCSSSNCGGSNCGRGNRGKGNLGRETSHEEDQHNKERETNNESFAPNIGDDLDLNYKEKIKSHVEYNTNSKYNTNATSSTADSESNYQLQNQVELPVNNRSEMELSVNNRNERVTPVDIRNESSHQLQSRVLVSELLQISDDDISDDSFRMLFIFNAATRIERIMKNQQKSNKKDKGDNEANQSLRIRDGKFEALNDMTNMFEVCQWLVFERPDILQTAIQMRNAMQTSLDSPIVMVSQPEIVASQNAIATDDKGLAWLWHEEIKCLFFRCRNPLSGAIETLITKIFKYELYSNEAIEIICYLKRVLTDFRSKFNQKITMLVQDFKKNRSGERTLPPSRSDIDEFITQEVAEQILQRYLNSTNIDKIKTCGTMGQLIKLVKEAFRIFFNIYNIEAIKRLNYLTVGCKTPSRSGKSIASEIFLKFNNNNNCI</sequence>
<gene>
    <name evidence="2" type="ORF">DERYTH_LOCUS12287</name>
</gene>